<dbReference type="InterPro" id="IPR018060">
    <property type="entry name" value="HTH_AraC"/>
</dbReference>
<feature type="domain" description="HTH araC/xylS-type" evidence="4">
    <location>
        <begin position="167"/>
        <end position="272"/>
    </location>
</feature>
<evidence type="ECO:0000256" key="3">
    <source>
        <dbReference type="ARBA" id="ARBA00023163"/>
    </source>
</evidence>
<evidence type="ECO:0000313" key="5">
    <source>
        <dbReference type="EMBL" id="AKA68984.1"/>
    </source>
</evidence>
<keyword evidence="3" id="KW-0804">Transcription</keyword>
<name>A0A0E3M7M4_CLOSL</name>
<dbReference type="Pfam" id="PF12833">
    <property type="entry name" value="HTH_18"/>
    <property type="match status" value="1"/>
</dbReference>
<accession>A0A0E3M7M4</accession>
<dbReference type="PANTHER" id="PTHR43280">
    <property type="entry name" value="ARAC-FAMILY TRANSCRIPTIONAL REGULATOR"/>
    <property type="match status" value="1"/>
</dbReference>
<evidence type="ECO:0000256" key="1">
    <source>
        <dbReference type="ARBA" id="ARBA00023015"/>
    </source>
</evidence>
<dbReference type="EMBL" id="CP009933">
    <property type="protein sequence ID" value="AKA68984.1"/>
    <property type="molecule type" value="Genomic_DNA"/>
</dbReference>
<protein>
    <submittedName>
        <fullName evidence="5">Transcriptional regulator, AraC family</fullName>
    </submittedName>
</protein>
<reference evidence="5 6" key="1">
    <citation type="journal article" date="2015" name="J. Biotechnol.">
        <title>Complete genome sequence of a malodorant-producing acetogen, Clostridium scatologenes ATCC 25775(T).</title>
        <authorList>
            <person name="Zhu Z."/>
            <person name="Guo T."/>
            <person name="Zheng H."/>
            <person name="Song T."/>
            <person name="Ouyang P."/>
            <person name="Xie J."/>
        </authorList>
    </citation>
    <scope>NUCLEOTIDE SEQUENCE [LARGE SCALE GENOMIC DNA]</scope>
    <source>
        <strain evidence="5 6">ATCC 25775</strain>
    </source>
</reference>
<dbReference type="InterPro" id="IPR009057">
    <property type="entry name" value="Homeodomain-like_sf"/>
</dbReference>
<keyword evidence="6" id="KW-1185">Reference proteome</keyword>
<dbReference type="PANTHER" id="PTHR43280:SF2">
    <property type="entry name" value="HTH-TYPE TRANSCRIPTIONAL REGULATOR EXSA"/>
    <property type="match status" value="1"/>
</dbReference>
<dbReference type="Gene3D" id="1.10.10.60">
    <property type="entry name" value="Homeodomain-like"/>
    <property type="match status" value="1"/>
</dbReference>
<dbReference type="RefSeq" id="WP_029161830.1">
    <property type="nucleotide sequence ID" value="NZ_CP009933.1"/>
</dbReference>
<sequence length="283" mass="32921">MFFNDILVNKHLKIKETPNYIYIAPHPLLRKYIAHYTILFPNPKEMGKCSDNINDLTLIPDCSGCIIYTYENNDFSLRLWGATTKTVIVKNDVNSKKIRFFIEFVPGGLHAIIGIKQSDICDIQAQVDEVNKHLYDSLRYAMEISNNVDDMISMVDMILLKSVEKNNKQHAVIDSALERIKIANGILTVKELSSSEYISERHLNRLINEYIGINIKTFLRISRVNYSINMLKKAEYKSYINTAQILGYFDQSHFIHDFKQICGISPKEFFKNMSDFYNEIFKY</sequence>
<evidence type="ECO:0000313" key="6">
    <source>
        <dbReference type="Proteomes" id="UP000033115"/>
    </source>
</evidence>
<proteinExistence type="predicted"/>
<dbReference type="Proteomes" id="UP000033115">
    <property type="component" value="Chromosome"/>
</dbReference>
<dbReference type="KEGG" id="csq:CSCA_1859"/>
<dbReference type="AlphaFoldDB" id="A0A0E3M7M4"/>
<dbReference type="GO" id="GO:0043565">
    <property type="term" value="F:sequence-specific DNA binding"/>
    <property type="evidence" value="ECO:0007669"/>
    <property type="project" value="InterPro"/>
</dbReference>
<dbReference type="SUPFAM" id="SSF46689">
    <property type="entry name" value="Homeodomain-like"/>
    <property type="match status" value="1"/>
</dbReference>
<dbReference type="SMART" id="SM00342">
    <property type="entry name" value="HTH_ARAC"/>
    <property type="match status" value="1"/>
</dbReference>
<dbReference type="STRING" id="1548.CSCA_1859"/>
<keyword evidence="2" id="KW-0238">DNA-binding</keyword>
<keyword evidence="1" id="KW-0805">Transcription regulation</keyword>
<evidence type="ECO:0000256" key="2">
    <source>
        <dbReference type="ARBA" id="ARBA00023125"/>
    </source>
</evidence>
<organism evidence="5 6">
    <name type="scientific">Clostridium scatologenes</name>
    <dbReference type="NCBI Taxonomy" id="1548"/>
    <lineage>
        <taxon>Bacteria</taxon>
        <taxon>Bacillati</taxon>
        <taxon>Bacillota</taxon>
        <taxon>Clostridia</taxon>
        <taxon>Eubacteriales</taxon>
        <taxon>Clostridiaceae</taxon>
        <taxon>Clostridium</taxon>
    </lineage>
</organism>
<dbReference type="GO" id="GO:0003700">
    <property type="term" value="F:DNA-binding transcription factor activity"/>
    <property type="evidence" value="ECO:0007669"/>
    <property type="project" value="InterPro"/>
</dbReference>
<dbReference type="PROSITE" id="PS01124">
    <property type="entry name" value="HTH_ARAC_FAMILY_2"/>
    <property type="match status" value="1"/>
</dbReference>
<gene>
    <name evidence="5" type="ORF">CSCA_1859</name>
</gene>
<dbReference type="HOGENOM" id="CLU_066193_1_0_9"/>
<evidence type="ECO:0000259" key="4">
    <source>
        <dbReference type="PROSITE" id="PS01124"/>
    </source>
</evidence>